<feature type="disulfide bond" description="Redox-active" evidence="4">
    <location>
        <begin position="96"/>
        <end position="100"/>
    </location>
</feature>
<feature type="binding site" evidence="3">
    <location>
        <position position="96"/>
    </location>
    <ligand>
        <name>Cu cation</name>
        <dbReference type="ChEBI" id="CHEBI:23378"/>
    </ligand>
</feature>
<evidence type="ECO:0000256" key="2">
    <source>
        <dbReference type="ARBA" id="ARBA00023008"/>
    </source>
</evidence>
<sequence>MTAAGKWHNAGMMNVSPIRLALGVALATALIAGALTALWPSDAPPERLDPDEAVGTVLPEARDLPAVTLTDHDGGDWTPSDFEGRWQYLFFGFTHCPDVCPMTLATLAGALERLEQADVERLPGVVFVSVDPQRDTPAAMKTYVEHFSDNFIGVTGQRDAIDRLTSALGISYTLHEPDSEGDYAVDHSAAILLIDPQGRLRALWQPPHGRDVLADEFRRIREQYPSEGRS</sequence>
<feature type="domain" description="Thioredoxin" evidence="5">
    <location>
        <begin position="58"/>
        <end position="226"/>
    </location>
</feature>
<keyword evidence="7" id="KW-1185">Reference proteome</keyword>
<evidence type="ECO:0000313" key="7">
    <source>
        <dbReference type="Proteomes" id="UP000316688"/>
    </source>
</evidence>
<accession>A0A557RHB0</accession>
<evidence type="ECO:0000256" key="4">
    <source>
        <dbReference type="PIRSR" id="PIRSR603782-2"/>
    </source>
</evidence>
<evidence type="ECO:0000259" key="5">
    <source>
        <dbReference type="PROSITE" id="PS51352"/>
    </source>
</evidence>
<dbReference type="PANTHER" id="PTHR12151">
    <property type="entry name" value="ELECTRON TRANSPORT PROTIN SCO1/SENC FAMILY MEMBER"/>
    <property type="match status" value="1"/>
</dbReference>
<dbReference type="CDD" id="cd02968">
    <property type="entry name" value="SCO"/>
    <property type="match status" value="1"/>
</dbReference>
<dbReference type="PROSITE" id="PS51352">
    <property type="entry name" value="THIOREDOXIN_2"/>
    <property type="match status" value="1"/>
</dbReference>
<feature type="binding site" evidence="3">
    <location>
        <position position="187"/>
    </location>
    <ligand>
        <name>Cu cation</name>
        <dbReference type="ChEBI" id="CHEBI:23378"/>
    </ligand>
</feature>
<dbReference type="InterPro" id="IPR003782">
    <property type="entry name" value="SCO1/SenC"/>
</dbReference>
<evidence type="ECO:0000313" key="6">
    <source>
        <dbReference type="EMBL" id="TVO64518.1"/>
    </source>
</evidence>
<name>A0A557RHB0_9GAMM</name>
<dbReference type="GO" id="GO:0046872">
    <property type="term" value="F:metal ion binding"/>
    <property type="evidence" value="ECO:0007669"/>
    <property type="project" value="UniProtKB-KW"/>
</dbReference>
<dbReference type="Gene3D" id="3.40.30.10">
    <property type="entry name" value="Glutaredoxin"/>
    <property type="match status" value="1"/>
</dbReference>
<keyword evidence="4" id="KW-1015">Disulfide bond</keyword>
<dbReference type="InterPro" id="IPR036249">
    <property type="entry name" value="Thioredoxin-like_sf"/>
</dbReference>
<feature type="binding site" evidence="3">
    <location>
        <position position="100"/>
    </location>
    <ligand>
        <name>Cu cation</name>
        <dbReference type="ChEBI" id="CHEBI:23378"/>
    </ligand>
</feature>
<gene>
    <name evidence="6" type="ORF">FPL11_07650</name>
</gene>
<dbReference type="Pfam" id="PF02630">
    <property type="entry name" value="SCO1-SenC"/>
    <property type="match status" value="1"/>
</dbReference>
<evidence type="ECO:0000256" key="1">
    <source>
        <dbReference type="ARBA" id="ARBA00010996"/>
    </source>
</evidence>
<dbReference type="SUPFAM" id="SSF52833">
    <property type="entry name" value="Thioredoxin-like"/>
    <property type="match status" value="1"/>
</dbReference>
<dbReference type="InterPro" id="IPR013766">
    <property type="entry name" value="Thioredoxin_domain"/>
</dbReference>
<dbReference type="EMBL" id="VMKP01000003">
    <property type="protein sequence ID" value="TVO64518.1"/>
    <property type="molecule type" value="Genomic_DNA"/>
</dbReference>
<dbReference type="PANTHER" id="PTHR12151:SF25">
    <property type="entry name" value="LINALOOL DEHYDRATASE_ISOMERASE DOMAIN-CONTAINING PROTEIN"/>
    <property type="match status" value="1"/>
</dbReference>
<protein>
    <submittedName>
        <fullName evidence="6">SCO family protein</fullName>
    </submittedName>
</protein>
<reference evidence="6 7" key="1">
    <citation type="submission" date="2019-07" db="EMBL/GenBank/DDBJ databases">
        <title>Reclasification of Spiribacter aquaticus.</title>
        <authorList>
            <person name="Leon M.J."/>
            <person name="Sanchez-Porro C."/>
            <person name="Ventosa A."/>
        </authorList>
    </citation>
    <scope>NUCLEOTIDE SEQUENCE [LARGE SCALE GENOMIC DNA]</scope>
    <source>
        <strain evidence="6 7">SP30</strain>
    </source>
</reference>
<evidence type="ECO:0000256" key="3">
    <source>
        <dbReference type="PIRSR" id="PIRSR603782-1"/>
    </source>
</evidence>
<proteinExistence type="inferred from homology"/>
<comment type="similarity">
    <text evidence="1">Belongs to the SCO1/2 family.</text>
</comment>
<keyword evidence="2 3" id="KW-0186">Copper</keyword>
<comment type="caution">
    <text evidence="6">The sequence shown here is derived from an EMBL/GenBank/DDBJ whole genome shotgun (WGS) entry which is preliminary data.</text>
</comment>
<dbReference type="Proteomes" id="UP000316688">
    <property type="component" value="Unassembled WGS sequence"/>
</dbReference>
<dbReference type="FunFam" id="3.40.30.10:FF:000013">
    <property type="entry name" value="Blast:Protein SCO1 homolog, mitochondrial"/>
    <property type="match status" value="1"/>
</dbReference>
<keyword evidence="3" id="KW-0479">Metal-binding</keyword>
<organism evidence="6 7">
    <name type="scientific">Spiribacter aquaticus</name>
    <dbReference type="NCBI Taxonomy" id="1935996"/>
    <lineage>
        <taxon>Bacteria</taxon>
        <taxon>Pseudomonadati</taxon>
        <taxon>Pseudomonadota</taxon>
        <taxon>Gammaproteobacteria</taxon>
        <taxon>Chromatiales</taxon>
        <taxon>Ectothiorhodospiraceae</taxon>
        <taxon>Spiribacter</taxon>
    </lineage>
</organism>
<dbReference type="AlphaFoldDB" id="A0A557RHB0"/>